<keyword evidence="4" id="KW-0444">Lipid biosynthesis</keyword>
<evidence type="ECO:0000259" key="5">
    <source>
        <dbReference type="SMART" id="SM00563"/>
    </source>
</evidence>
<dbReference type="GO" id="GO:0005783">
    <property type="term" value="C:endoplasmic reticulum"/>
    <property type="evidence" value="ECO:0007669"/>
    <property type="project" value="TreeGrafter"/>
</dbReference>
<reference evidence="6 7" key="1">
    <citation type="submission" date="2020-08" db="EMBL/GenBank/DDBJ databases">
        <title>Plant Genome Project.</title>
        <authorList>
            <person name="Zhang R.-G."/>
        </authorList>
    </citation>
    <scope>NUCLEOTIDE SEQUENCE [LARGE SCALE GENOMIC DNA]</scope>
    <source>
        <tissue evidence="6">Rhizome</tissue>
    </source>
</reference>
<protein>
    <recommendedName>
        <fullName evidence="4">1-acyl-sn-glycerol-3-phosphate acyltransferase</fullName>
        <ecNumber evidence="4">2.3.1.51</ecNumber>
    </recommendedName>
</protein>
<keyword evidence="7" id="KW-1185">Reference proteome</keyword>
<evidence type="ECO:0000256" key="2">
    <source>
        <dbReference type="ARBA" id="ARBA00022679"/>
    </source>
</evidence>
<accession>A0A8J5GCJ1</accession>
<comment type="caution">
    <text evidence="6">The sequence shown here is derived from an EMBL/GenBank/DDBJ whole genome shotgun (WGS) entry which is preliminary data.</text>
</comment>
<dbReference type="InterPro" id="IPR004552">
    <property type="entry name" value="AGP_acyltrans"/>
</dbReference>
<dbReference type="PANTHER" id="PTHR10434">
    <property type="entry name" value="1-ACYL-SN-GLYCEROL-3-PHOSPHATE ACYLTRANSFERASE"/>
    <property type="match status" value="1"/>
</dbReference>
<name>A0A8J5GCJ1_ZINOF</name>
<comment type="catalytic activity">
    <reaction evidence="4">
        <text>a 1-acyl-sn-glycero-3-phosphate + an acyl-CoA = a 1,2-diacyl-sn-glycero-3-phosphate + CoA</text>
        <dbReference type="Rhea" id="RHEA:19709"/>
        <dbReference type="ChEBI" id="CHEBI:57287"/>
        <dbReference type="ChEBI" id="CHEBI:57970"/>
        <dbReference type="ChEBI" id="CHEBI:58342"/>
        <dbReference type="ChEBI" id="CHEBI:58608"/>
        <dbReference type="EC" id="2.3.1.51"/>
    </reaction>
</comment>
<evidence type="ECO:0000256" key="4">
    <source>
        <dbReference type="RuleBase" id="RU361267"/>
    </source>
</evidence>
<keyword evidence="4" id="KW-0594">Phospholipid biosynthesis</keyword>
<dbReference type="InterPro" id="IPR002123">
    <property type="entry name" value="Plipid/glycerol_acylTrfase"/>
</dbReference>
<dbReference type="GO" id="GO:0003841">
    <property type="term" value="F:1-acylglycerol-3-phosphate O-acyltransferase activity"/>
    <property type="evidence" value="ECO:0007669"/>
    <property type="project" value="UniProtKB-UniRule"/>
</dbReference>
<dbReference type="EC" id="2.3.1.51" evidence="4"/>
<evidence type="ECO:0000313" key="6">
    <source>
        <dbReference type="EMBL" id="KAG6497057.1"/>
    </source>
</evidence>
<evidence type="ECO:0000313" key="7">
    <source>
        <dbReference type="Proteomes" id="UP000734854"/>
    </source>
</evidence>
<dbReference type="SUPFAM" id="SSF69593">
    <property type="entry name" value="Glycerol-3-phosphate (1)-acyltransferase"/>
    <property type="match status" value="1"/>
</dbReference>
<dbReference type="AlphaFoldDB" id="A0A8J5GCJ1"/>
<dbReference type="PANTHER" id="PTHR10434:SF11">
    <property type="entry name" value="1-ACYL-SN-GLYCEROL-3-PHOSPHATE ACYLTRANSFERASE"/>
    <property type="match status" value="1"/>
</dbReference>
<dbReference type="Proteomes" id="UP000734854">
    <property type="component" value="Unassembled WGS sequence"/>
</dbReference>
<keyword evidence="3 4" id="KW-0012">Acyltransferase</keyword>
<keyword evidence="2 4" id="KW-0808">Transferase</keyword>
<keyword evidence="4" id="KW-0443">Lipid metabolism</keyword>
<evidence type="ECO:0000256" key="1">
    <source>
        <dbReference type="ARBA" id="ARBA00008655"/>
    </source>
</evidence>
<comment type="domain">
    <text evidence="4">The HXXXXD motif is essential for acyltransferase activity and may constitute the binding site for the phosphate moiety of the glycerol-3-phosphate.</text>
</comment>
<organism evidence="6 7">
    <name type="scientific">Zingiber officinale</name>
    <name type="common">Ginger</name>
    <name type="synonym">Amomum zingiber</name>
    <dbReference type="NCBI Taxonomy" id="94328"/>
    <lineage>
        <taxon>Eukaryota</taxon>
        <taxon>Viridiplantae</taxon>
        <taxon>Streptophyta</taxon>
        <taxon>Embryophyta</taxon>
        <taxon>Tracheophyta</taxon>
        <taxon>Spermatophyta</taxon>
        <taxon>Magnoliopsida</taxon>
        <taxon>Liliopsida</taxon>
        <taxon>Zingiberales</taxon>
        <taxon>Zingiberaceae</taxon>
        <taxon>Zingiber</taxon>
    </lineage>
</organism>
<dbReference type="CDD" id="cd07989">
    <property type="entry name" value="LPLAT_AGPAT-like"/>
    <property type="match status" value="1"/>
</dbReference>
<comment type="similarity">
    <text evidence="1 4">Belongs to the 1-acyl-sn-glycerol-3-phosphate acyltransferase family.</text>
</comment>
<evidence type="ECO:0000256" key="3">
    <source>
        <dbReference type="ARBA" id="ARBA00023315"/>
    </source>
</evidence>
<dbReference type="NCBIfam" id="TIGR00530">
    <property type="entry name" value="AGP_acyltrn"/>
    <property type="match status" value="1"/>
</dbReference>
<gene>
    <name evidence="6" type="ORF">ZIOFF_044943</name>
</gene>
<keyword evidence="4" id="KW-1208">Phospholipid metabolism</keyword>
<proteinExistence type="inferred from homology"/>
<dbReference type="GO" id="GO:0006654">
    <property type="term" value="P:phosphatidic acid biosynthetic process"/>
    <property type="evidence" value="ECO:0007669"/>
    <property type="project" value="TreeGrafter"/>
</dbReference>
<dbReference type="SMART" id="SM00563">
    <property type="entry name" value="PlsC"/>
    <property type="match status" value="1"/>
</dbReference>
<dbReference type="EMBL" id="JACMSC010000012">
    <property type="protein sequence ID" value="KAG6497057.1"/>
    <property type="molecule type" value="Genomic_DNA"/>
</dbReference>
<dbReference type="Pfam" id="PF01553">
    <property type="entry name" value="Acyltransferase"/>
    <property type="match status" value="1"/>
</dbReference>
<feature type="domain" description="Phospholipid/glycerol acyltransferase" evidence="5">
    <location>
        <begin position="22"/>
        <end position="137"/>
    </location>
</feature>
<sequence>MQLWILGDPIKIEGSEFSDTRAIFICNHASPIDIFLVLWLTPIGTVGIAKKEIIWYPLLGQLYVLANHLRIDRSNPTAAIESLKEAARAVMDNNLSLIIFPEGTRSRFGRLLPFKKGFIRIALQTRLPIVPMILIGTHSAWRKGSLRVRPTPITVKYLPPMATSDWRSENMNEYVELIQALYVKHLPDCQKPLTSDAS</sequence>
<dbReference type="GO" id="GO:0016020">
    <property type="term" value="C:membrane"/>
    <property type="evidence" value="ECO:0007669"/>
    <property type="project" value="InterPro"/>
</dbReference>